<keyword evidence="2" id="KW-1185">Reference proteome</keyword>
<dbReference type="Proteomes" id="UP000323930">
    <property type="component" value="Unassembled WGS sequence"/>
</dbReference>
<dbReference type="AlphaFoldDB" id="A0A5D0I7F5"/>
<gene>
    <name evidence="1" type="ORF">FUA24_10585</name>
</gene>
<dbReference type="Pfam" id="PF13585">
    <property type="entry name" value="CHU_C"/>
    <property type="match status" value="1"/>
</dbReference>
<dbReference type="NCBIfam" id="TIGR04131">
    <property type="entry name" value="Bac_Flav_CTERM"/>
    <property type="match status" value="1"/>
</dbReference>
<evidence type="ECO:0000313" key="2">
    <source>
        <dbReference type="Proteomes" id="UP000323930"/>
    </source>
</evidence>
<sequence length="471" mass="51807">FVINWTFDDGNGNIITVQQNVVVEDTEAPTIPVLPVLTDQCMVTVSIPTTEDSCSGTIAATTTDPLVYDDQGNFTITWNFDDGNGNSIDVIQQIVISDTEAPEFTSSLPSSTLEVECDAIPEPEELTATDNCGDVTISVNDVIREINDNCPNSYIIERTWTANDGNGSSVSHTQLITVKDTKAPVPTTVFDEELDVSCTDIPEIPELEFTDNCSSNITKSFIETSTYQEDVFEDYQIVRTWIVRDECMNEATYTQTLNVALDEFVFQIDAGEECFDDGIIDLNGYLPSDMNLNGTWEMLQGDIQATLNGNIFDPSNIELSFDFLPDDGGIDYLFRYTTTNVNEDYNGESIAGCTNVFEVSLNINADCVVLPCGQKDVVVSKAITPNGDAFNENFEIAGIELCGFTYQVKIFNRWGALVYESDDYQNDWNASSSSSAIGTAGKLPNGTYYYIINIKDSGLEPFTGPVYIGTK</sequence>
<dbReference type="InterPro" id="IPR026341">
    <property type="entry name" value="T9SS_type_B"/>
</dbReference>
<feature type="non-terminal residue" evidence="1">
    <location>
        <position position="1"/>
    </location>
</feature>
<evidence type="ECO:0000313" key="1">
    <source>
        <dbReference type="EMBL" id="TYA78790.1"/>
    </source>
</evidence>
<accession>A0A5D0I7F5</accession>
<name>A0A5D0I7F5_9FLAO</name>
<organism evidence="1 2">
    <name type="scientific">Seonamhaeicola marinus</name>
    <dbReference type="NCBI Taxonomy" id="1912246"/>
    <lineage>
        <taxon>Bacteria</taxon>
        <taxon>Pseudomonadati</taxon>
        <taxon>Bacteroidota</taxon>
        <taxon>Flavobacteriia</taxon>
        <taxon>Flavobacteriales</taxon>
        <taxon>Flavobacteriaceae</taxon>
    </lineage>
</organism>
<proteinExistence type="predicted"/>
<dbReference type="OrthoDB" id="599464at2"/>
<comment type="caution">
    <text evidence="1">The sequence shown here is derived from an EMBL/GenBank/DDBJ whole genome shotgun (WGS) entry which is preliminary data.</text>
</comment>
<protein>
    <submittedName>
        <fullName evidence="1">Gliding motility-associated C-terminal domain-containing protein</fullName>
    </submittedName>
</protein>
<dbReference type="RefSeq" id="WP_148542148.1">
    <property type="nucleotide sequence ID" value="NZ_VSDQ01000577.1"/>
</dbReference>
<reference evidence="1 2" key="1">
    <citation type="submission" date="2019-08" db="EMBL/GenBank/DDBJ databases">
        <title>Seonamhaeicola sediminis sp. nov., isolated from marine sediment.</title>
        <authorList>
            <person name="Cao W.R."/>
        </authorList>
    </citation>
    <scope>NUCLEOTIDE SEQUENCE [LARGE SCALE GENOMIC DNA]</scope>
    <source>
        <strain evidence="1 2">B011</strain>
    </source>
</reference>
<dbReference type="EMBL" id="VSDQ01000577">
    <property type="protein sequence ID" value="TYA78790.1"/>
    <property type="molecule type" value="Genomic_DNA"/>
</dbReference>